<dbReference type="GO" id="GO:0009229">
    <property type="term" value="P:thiamine diphosphate biosynthetic process"/>
    <property type="evidence" value="ECO:0007669"/>
    <property type="project" value="UniProtKB-UniRule"/>
</dbReference>
<dbReference type="EC" id="2.7.1.50" evidence="11"/>
<comment type="catalytic activity">
    <reaction evidence="1 11">
        <text>5-(2-hydroxyethyl)-4-methylthiazole + ATP = 4-methyl-5-(2-phosphooxyethyl)-thiazole + ADP + H(+)</text>
        <dbReference type="Rhea" id="RHEA:24212"/>
        <dbReference type="ChEBI" id="CHEBI:15378"/>
        <dbReference type="ChEBI" id="CHEBI:17957"/>
        <dbReference type="ChEBI" id="CHEBI:30616"/>
        <dbReference type="ChEBI" id="CHEBI:58296"/>
        <dbReference type="ChEBI" id="CHEBI:456216"/>
        <dbReference type="EC" id="2.7.1.50"/>
    </reaction>
</comment>
<evidence type="ECO:0000256" key="6">
    <source>
        <dbReference type="ARBA" id="ARBA00022741"/>
    </source>
</evidence>
<feature type="binding site" evidence="11">
    <location>
        <position position="198"/>
    </location>
    <ligand>
        <name>substrate</name>
    </ligand>
</feature>
<dbReference type="NCBIfam" id="TIGR00694">
    <property type="entry name" value="thiM"/>
    <property type="match status" value="1"/>
</dbReference>
<evidence type="ECO:0000256" key="10">
    <source>
        <dbReference type="ARBA" id="ARBA00022977"/>
    </source>
</evidence>
<dbReference type="InterPro" id="IPR029056">
    <property type="entry name" value="Ribokinase-like"/>
</dbReference>
<comment type="caution">
    <text evidence="12">The sequence shown here is derived from an EMBL/GenBank/DDBJ whole genome shotgun (WGS) entry which is preliminary data.</text>
</comment>
<dbReference type="NCBIfam" id="NF006830">
    <property type="entry name" value="PRK09355.1"/>
    <property type="match status" value="1"/>
</dbReference>
<comment type="pathway">
    <text evidence="3 11">Cofactor biosynthesis; thiamine diphosphate biosynthesis; 4-methyl-5-(2-phosphoethyl)-thiazole from 5-(2-hydroxyethyl)-4-methylthiazole: step 1/1.</text>
</comment>
<dbReference type="SUPFAM" id="SSF53613">
    <property type="entry name" value="Ribokinase-like"/>
    <property type="match status" value="1"/>
</dbReference>
<evidence type="ECO:0000256" key="5">
    <source>
        <dbReference type="ARBA" id="ARBA00022723"/>
    </source>
</evidence>
<evidence type="ECO:0000256" key="7">
    <source>
        <dbReference type="ARBA" id="ARBA00022777"/>
    </source>
</evidence>
<dbReference type="AlphaFoldDB" id="A0A2A3MF38"/>
<dbReference type="Gene3D" id="3.40.1190.20">
    <property type="match status" value="1"/>
</dbReference>
<comment type="cofactor">
    <cofactor evidence="2 11">
        <name>Mg(2+)</name>
        <dbReference type="ChEBI" id="CHEBI:18420"/>
    </cofactor>
</comment>
<evidence type="ECO:0000313" key="12">
    <source>
        <dbReference type="EMBL" id="PBK03413.1"/>
    </source>
</evidence>
<dbReference type="GO" id="GO:0009228">
    <property type="term" value="P:thiamine biosynthetic process"/>
    <property type="evidence" value="ECO:0007669"/>
    <property type="project" value="UniProtKB-KW"/>
</dbReference>
<dbReference type="CDD" id="cd01170">
    <property type="entry name" value="THZ_kinase"/>
    <property type="match status" value="1"/>
</dbReference>
<evidence type="ECO:0000256" key="11">
    <source>
        <dbReference type="HAMAP-Rule" id="MF_00228"/>
    </source>
</evidence>
<evidence type="ECO:0000313" key="13">
    <source>
        <dbReference type="Proteomes" id="UP000242313"/>
    </source>
</evidence>
<evidence type="ECO:0000256" key="1">
    <source>
        <dbReference type="ARBA" id="ARBA00001771"/>
    </source>
</evidence>
<sequence length="271" mass="27780">MSLQNTQLNDSWTLYQRLREQTPLVQCITNYVAMNMTANVLLAAGASPAMVHCAEESGEFAALASALSINMGTPSPQWAEGMHAAIAGAQAAGVPWVLDPVAHAATGFRRQLVTALLARRPTAIRGNASEIIALAGASGQGRGMDSGDSVESAAEAARQLARAQGCVVLVTGEVDLATDGQRSQRIEGGSALMPQVTAMGCALSALLAGFIGVAPGQTLAAAVAAAQVFAAAGLKAEQHAQGPGSFLPAFLDALHLLQLSDLQRCPVSEQP</sequence>
<evidence type="ECO:0000256" key="8">
    <source>
        <dbReference type="ARBA" id="ARBA00022840"/>
    </source>
</evidence>
<dbReference type="Proteomes" id="UP000242313">
    <property type="component" value="Unassembled WGS sequence"/>
</dbReference>
<comment type="function">
    <text evidence="11">Catalyzes the phosphorylation of the hydroxyl group of 4-methyl-5-beta-hydroxyethylthiazole (THZ).</text>
</comment>
<feature type="binding site" evidence="11">
    <location>
        <position position="50"/>
    </location>
    <ligand>
        <name>substrate</name>
    </ligand>
</feature>
<feature type="binding site" evidence="11">
    <location>
        <position position="171"/>
    </location>
    <ligand>
        <name>ATP</name>
        <dbReference type="ChEBI" id="CHEBI:30616"/>
    </ligand>
</feature>
<dbReference type="InterPro" id="IPR000417">
    <property type="entry name" value="Hyethyz_kinase"/>
</dbReference>
<evidence type="ECO:0000256" key="4">
    <source>
        <dbReference type="ARBA" id="ARBA00022679"/>
    </source>
</evidence>
<keyword evidence="6 11" id="KW-0547">Nucleotide-binding</keyword>
<dbReference type="PRINTS" id="PR01099">
    <property type="entry name" value="HYETHTZKNASE"/>
</dbReference>
<dbReference type="GO" id="GO:0005524">
    <property type="term" value="F:ATP binding"/>
    <property type="evidence" value="ECO:0007669"/>
    <property type="project" value="UniProtKB-UniRule"/>
</dbReference>
<dbReference type="PIRSF" id="PIRSF000513">
    <property type="entry name" value="Thz_kinase"/>
    <property type="match status" value="1"/>
</dbReference>
<reference evidence="12 13" key="1">
    <citation type="submission" date="2017-09" db="EMBL/GenBank/DDBJ databases">
        <title>Pseudomonas abyssi sp. nov. isolated from Abyssopelagic Water.</title>
        <authorList>
            <person name="Wei Y."/>
        </authorList>
    </citation>
    <scope>NUCLEOTIDE SEQUENCE [LARGE SCALE GENOMIC DNA]</scope>
    <source>
        <strain evidence="12 13">MT5</strain>
    </source>
</reference>
<comment type="similarity">
    <text evidence="11">Belongs to the Thz kinase family.</text>
</comment>
<keyword evidence="10 11" id="KW-0784">Thiamine biosynthesis</keyword>
<evidence type="ECO:0000256" key="2">
    <source>
        <dbReference type="ARBA" id="ARBA00001946"/>
    </source>
</evidence>
<protein>
    <recommendedName>
        <fullName evidence="11">Hydroxyethylthiazole kinase</fullName>
        <ecNumber evidence="11">2.7.1.50</ecNumber>
    </recommendedName>
    <alternativeName>
        <fullName evidence="11">4-methyl-5-beta-hydroxyethylthiazole kinase</fullName>
        <shortName evidence="11">TH kinase</shortName>
        <shortName evidence="11">Thz kinase</shortName>
    </alternativeName>
</protein>
<keyword evidence="8 11" id="KW-0067">ATP-binding</keyword>
<keyword evidence="13" id="KW-1185">Reference proteome</keyword>
<dbReference type="RefSeq" id="WP_096005497.1">
    <property type="nucleotide sequence ID" value="NZ_NTMR01000019.1"/>
</dbReference>
<dbReference type="Pfam" id="PF02110">
    <property type="entry name" value="HK"/>
    <property type="match status" value="1"/>
</dbReference>
<name>A0A2A3MF38_9PSED</name>
<keyword evidence="5 11" id="KW-0479">Metal-binding</keyword>
<gene>
    <name evidence="11" type="primary">thiM</name>
    <name evidence="12" type="ORF">CNQ84_14180</name>
</gene>
<dbReference type="GO" id="GO:0000287">
    <property type="term" value="F:magnesium ion binding"/>
    <property type="evidence" value="ECO:0007669"/>
    <property type="project" value="UniProtKB-UniRule"/>
</dbReference>
<proteinExistence type="inferred from homology"/>
<organism evidence="12 13">
    <name type="scientific">Pseudomonas abyssi</name>
    <dbReference type="NCBI Taxonomy" id="170540"/>
    <lineage>
        <taxon>Bacteria</taxon>
        <taxon>Pseudomonadati</taxon>
        <taxon>Pseudomonadota</taxon>
        <taxon>Gammaproteobacteria</taxon>
        <taxon>Pseudomonadales</taxon>
        <taxon>Pseudomonadaceae</taxon>
        <taxon>Pseudomonas</taxon>
    </lineage>
</organism>
<accession>A0A2A3MF38</accession>
<dbReference type="HAMAP" id="MF_00228">
    <property type="entry name" value="Thz_kinase"/>
    <property type="match status" value="1"/>
</dbReference>
<feature type="binding site" evidence="11">
    <location>
        <position position="125"/>
    </location>
    <ligand>
        <name>ATP</name>
        <dbReference type="ChEBI" id="CHEBI:30616"/>
    </ligand>
</feature>
<keyword evidence="4 11" id="KW-0808">Transferase</keyword>
<dbReference type="GO" id="GO:0004417">
    <property type="term" value="F:hydroxyethylthiazole kinase activity"/>
    <property type="evidence" value="ECO:0007669"/>
    <property type="project" value="UniProtKB-UniRule"/>
</dbReference>
<dbReference type="EMBL" id="NTMR01000019">
    <property type="protein sequence ID" value="PBK03413.1"/>
    <property type="molecule type" value="Genomic_DNA"/>
</dbReference>
<evidence type="ECO:0000256" key="9">
    <source>
        <dbReference type="ARBA" id="ARBA00022842"/>
    </source>
</evidence>
<dbReference type="UniPathway" id="UPA00060">
    <property type="reaction ID" value="UER00139"/>
</dbReference>
<keyword evidence="9 11" id="KW-0460">Magnesium</keyword>
<evidence type="ECO:0000256" key="3">
    <source>
        <dbReference type="ARBA" id="ARBA00004868"/>
    </source>
</evidence>
<keyword evidence="7 11" id="KW-0418">Kinase</keyword>